<feature type="non-terminal residue" evidence="1">
    <location>
        <position position="1"/>
    </location>
</feature>
<gene>
    <name evidence="1" type="ORF">EMWEY_00028460</name>
</gene>
<dbReference type="AlphaFoldDB" id="U6M1V9"/>
<sequence>VITIQPVPPDWRGRDIQQLLRLSFGVSLETEDIVFSYGRRGEQQQLCFCCCRSEKDALLLLQQLQEFPVPNHPAYPDLFGCSFLYASRAALFVSHEDLDYLTVLRKFQVFTYGWQPDVTEGEFKGLLRQLKIFPAAIKRMQLKGWKETAFFLQFDRMRDVKLVMGLP</sequence>
<reference evidence="1" key="2">
    <citation type="submission" date="2013-10" db="EMBL/GenBank/DDBJ databases">
        <authorList>
            <person name="Aslett M."/>
        </authorList>
    </citation>
    <scope>NUCLEOTIDE SEQUENCE [LARGE SCALE GENOMIC DNA]</scope>
    <source>
        <strain evidence="1">Weybridge</strain>
    </source>
</reference>
<dbReference type="EMBL" id="HG719201">
    <property type="protein sequence ID" value="CDJ57033.1"/>
    <property type="molecule type" value="Genomic_DNA"/>
</dbReference>
<evidence type="ECO:0000313" key="1">
    <source>
        <dbReference type="EMBL" id="CDJ57033.1"/>
    </source>
</evidence>
<dbReference type="GeneID" id="25336832"/>
<keyword evidence="2" id="KW-1185">Reference proteome</keyword>
<organism evidence="1 2">
    <name type="scientific">Eimeria maxima</name>
    <name type="common">Coccidian parasite</name>
    <dbReference type="NCBI Taxonomy" id="5804"/>
    <lineage>
        <taxon>Eukaryota</taxon>
        <taxon>Sar</taxon>
        <taxon>Alveolata</taxon>
        <taxon>Apicomplexa</taxon>
        <taxon>Conoidasida</taxon>
        <taxon>Coccidia</taxon>
        <taxon>Eucoccidiorida</taxon>
        <taxon>Eimeriorina</taxon>
        <taxon>Eimeriidae</taxon>
        <taxon>Eimeria</taxon>
    </lineage>
</organism>
<reference evidence="1" key="1">
    <citation type="submission" date="2013-10" db="EMBL/GenBank/DDBJ databases">
        <title>Genomic analysis of the causative agents of coccidiosis in chickens.</title>
        <authorList>
            <person name="Reid A.J."/>
            <person name="Blake D."/>
            <person name="Billington K."/>
            <person name="Browne H."/>
            <person name="Dunn M."/>
            <person name="Hung S."/>
            <person name="Kawahara F."/>
            <person name="Miranda-Saavedra D."/>
            <person name="Mourier T."/>
            <person name="Nagra H."/>
            <person name="Otto T.D."/>
            <person name="Rawlings N."/>
            <person name="Sanchez A."/>
            <person name="Sanders M."/>
            <person name="Subramaniam C."/>
            <person name="Tay Y."/>
            <person name="Dear P."/>
            <person name="Doerig C."/>
            <person name="Gruber A."/>
            <person name="Parkinson J."/>
            <person name="Shirley M."/>
            <person name="Wan K.L."/>
            <person name="Berriman M."/>
            <person name="Tomley F."/>
            <person name="Pain A."/>
        </authorList>
    </citation>
    <scope>NUCLEOTIDE SEQUENCE [LARGE SCALE GENOMIC DNA]</scope>
    <source>
        <strain evidence="1">Weybridge</strain>
    </source>
</reference>
<accession>U6M1V9</accession>
<dbReference type="VEuPathDB" id="ToxoDB:EMWEY_00028460"/>
<proteinExistence type="predicted"/>
<evidence type="ECO:0000313" key="2">
    <source>
        <dbReference type="Proteomes" id="UP000030763"/>
    </source>
</evidence>
<name>U6M1V9_EIMMA</name>
<dbReference type="RefSeq" id="XP_013333683.1">
    <property type="nucleotide sequence ID" value="XM_013478229.1"/>
</dbReference>
<dbReference type="OrthoDB" id="449286at2759"/>
<dbReference type="Proteomes" id="UP000030763">
    <property type="component" value="Unassembled WGS sequence"/>
</dbReference>
<protein>
    <submittedName>
        <fullName evidence="1">Uncharacterized protein</fullName>
    </submittedName>
</protein>